<evidence type="ECO:0008006" key="9">
    <source>
        <dbReference type="Google" id="ProtNLM"/>
    </source>
</evidence>
<dbReference type="InterPro" id="IPR014020">
    <property type="entry name" value="Tensin_C2-dom"/>
</dbReference>
<dbReference type="PROSITE" id="PS00383">
    <property type="entry name" value="TYR_PHOSPHATASE_1"/>
    <property type="match status" value="1"/>
</dbReference>
<dbReference type="PANTHER" id="PTHR12305">
    <property type="entry name" value="PHOSPHATASE WITH HOMOLOGY TO TENSIN"/>
    <property type="match status" value="1"/>
</dbReference>
<dbReference type="CDD" id="cd14497">
    <property type="entry name" value="PTP_PTEN-like"/>
    <property type="match status" value="1"/>
</dbReference>
<proteinExistence type="predicted"/>
<accession>A0A8J2SG70</accession>
<keyword evidence="1" id="KW-0378">Hydrolase</keyword>
<feature type="region of interest" description="Disordered" evidence="3">
    <location>
        <begin position="487"/>
        <end position="576"/>
    </location>
</feature>
<dbReference type="Gene3D" id="2.60.40.1110">
    <property type="match status" value="1"/>
</dbReference>
<comment type="caution">
    <text evidence="7">The sequence shown here is derived from an EMBL/GenBank/DDBJ whole genome shotgun (WGS) entry which is preliminary data.</text>
</comment>
<feature type="compositionally biased region" description="Low complexity" evidence="3">
    <location>
        <begin position="566"/>
        <end position="576"/>
    </location>
</feature>
<feature type="compositionally biased region" description="Pro residues" evidence="3">
    <location>
        <begin position="501"/>
        <end position="516"/>
    </location>
</feature>
<evidence type="ECO:0000256" key="2">
    <source>
        <dbReference type="SAM" id="Coils"/>
    </source>
</evidence>
<feature type="compositionally biased region" description="Basic residues" evidence="3">
    <location>
        <begin position="370"/>
        <end position="379"/>
    </location>
</feature>
<evidence type="ECO:0000259" key="4">
    <source>
        <dbReference type="PROSITE" id="PS50056"/>
    </source>
</evidence>
<feature type="domain" description="Phosphatase tensin-type" evidence="5">
    <location>
        <begin position="62"/>
        <end position="240"/>
    </location>
</feature>
<reference evidence="7" key="1">
    <citation type="submission" date="2021-11" db="EMBL/GenBank/DDBJ databases">
        <authorList>
            <consortium name="Genoscope - CEA"/>
            <person name="William W."/>
        </authorList>
    </citation>
    <scope>NUCLEOTIDE SEQUENCE</scope>
</reference>
<feature type="region of interest" description="Disordered" evidence="3">
    <location>
        <begin position="366"/>
        <end position="434"/>
    </location>
</feature>
<dbReference type="PROSITE" id="PS51181">
    <property type="entry name" value="PPASE_TENSIN"/>
    <property type="match status" value="1"/>
</dbReference>
<dbReference type="InterPro" id="IPR051281">
    <property type="entry name" value="Dual-spec_lipid-protein_phosph"/>
</dbReference>
<dbReference type="GO" id="GO:0016314">
    <property type="term" value="F:phosphatidylinositol-3,4,5-trisphosphate 3-phosphatase activity"/>
    <property type="evidence" value="ECO:0007669"/>
    <property type="project" value="TreeGrafter"/>
</dbReference>
<feature type="domain" description="C2 tensin-type" evidence="6">
    <location>
        <begin position="202"/>
        <end position="329"/>
    </location>
</feature>
<dbReference type="PROSITE" id="PS51182">
    <property type="entry name" value="C2_TENSIN"/>
    <property type="match status" value="1"/>
</dbReference>
<dbReference type="Pfam" id="PF10409">
    <property type="entry name" value="PTEN_C2"/>
    <property type="match status" value="1"/>
</dbReference>
<dbReference type="GO" id="GO:0005829">
    <property type="term" value="C:cytosol"/>
    <property type="evidence" value="ECO:0007669"/>
    <property type="project" value="TreeGrafter"/>
</dbReference>
<sequence>MNMDFAALSRMAKDATTKAKATATKLAEQAKERLEDTEGNKQMMQQFAEKVGRTLDEFIDEAPGPDQSKIIDLTYVTDRFVTMGFPASRRGAPGSAAARACANPITAVAKHLKTYHDGHFMVLNVSEETYDYRRFEDNVLEFKFPGHPAPPLGMLVKICTTLESWLDADHENVVAVHCLTGRGRTSVVVACALAWLGEFEANPVVALRHVAERRKDDVERLTIPSQRRYVGYFANVLDGWEGSQDDKSWAAPSEGSLVFPVDCVVHGDLLVRCRHVDDRERRTSMFRAALHVGFAPTGVLRLTRDQLDGACGDDRFDGDFFVDLIFEACSGSAQALETGVSNEEGGFSAAYDALLAKDSAFWKDVEDRKRRAQQRRASRPARTANARAAEAAAAAPEPLRRAPSPRTKKQEGPVFAIGEETPSEKPKTQTTPDLLDTDDLVRQLADADALFGSGDPAPSLLELQQLADAPPMSDDFAAFASTPPVEEFASFESAPAAAPAPAAPPPAPPPAPPAPAPATMTPSKDPFGAFASAAAPPPAPAPPRPPSPGRRDTTDILADLEEVLGDAPASAAAPAPADAAFDVDDFESFLDGLDGGK</sequence>
<keyword evidence="2" id="KW-0175">Coiled coil</keyword>
<dbReference type="PROSITE" id="PS50056">
    <property type="entry name" value="TYR_PHOSPHATASE_2"/>
    <property type="match status" value="1"/>
</dbReference>
<evidence type="ECO:0000313" key="8">
    <source>
        <dbReference type="Proteomes" id="UP000789595"/>
    </source>
</evidence>
<evidence type="ECO:0000259" key="6">
    <source>
        <dbReference type="PROSITE" id="PS51182"/>
    </source>
</evidence>
<evidence type="ECO:0000256" key="1">
    <source>
        <dbReference type="ARBA" id="ARBA00022801"/>
    </source>
</evidence>
<dbReference type="PANTHER" id="PTHR12305:SF94">
    <property type="entry name" value="PHOSPHATIDYLINOSITOL-3,4,5-TRISPHOSPHATE 3-PHOSPHATASE"/>
    <property type="match status" value="1"/>
</dbReference>
<dbReference type="Proteomes" id="UP000789595">
    <property type="component" value="Unassembled WGS sequence"/>
</dbReference>
<dbReference type="InterPro" id="IPR016130">
    <property type="entry name" value="Tyr_Pase_AS"/>
</dbReference>
<dbReference type="OrthoDB" id="16692at2759"/>
<dbReference type="SUPFAM" id="SSF49562">
    <property type="entry name" value="C2 domain (Calcium/lipid-binding domain, CaLB)"/>
    <property type="match status" value="1"/>
</dbReference>
<dbReference type="SUPFAM" id="SSF52799">
    <property type="entry name" value="(Phosphotyrosine protein) phosphatases II"/>
    <property type="match status" value="1"/>
</dbReference>
<dbReference type="InterPro" id="IPR029021">
    <property type="entry name" value="Prot-tyrosine_phosphatase-like"/>
</dbReference>
<organism evidence="7 8">
    <name type="scientific">Pelagomonas calceolata</name>
    <dbReference type="NCBI Taxonomy" id="35677"/>
    <lineage>
        <taxon>Eukaryota</taxon>
        <taxon>Sar</taxon>
        <taxon>Stramenopiles</taxon>
        <taxon>Ochrophyta</taxon>
        <taxon>Pelagophyceae</taxon>
        <taxon>Pelagomonadales</taxon>
        <taxon>Pelagomonadaceae</taxon>
        <taxon>Pelagomonas</taxon>
    </lineage>
</organism>
<dbReference type="Gene3D" id="3.90.190.10">
    <property type="entry name" value="Protein tyrosine phosphatase superfamily"/>
    <property type="match status" value="1"/>
</dbReference>
<feature type="domain" description="Tyrosine specific protein phosphatases" evidence="4">
    <location>
        <begin position="174"/>
        <end position="219"/>
    </location>
</feature>
<keyword evidence="8" id="KW-1185">Reference proteome</keyword>
<dbReference type="AlphaFoldDB" id="A0A8J2SG70"/>
<dbReference type="InterPro" id="IPR035892">
    <property type="entry name" value="C2_domain_sf"/>
</dbReference>
<name>A0A8J2SG70_9STRA</name>
<evidence type="ECO:0000256" key="3">
    <source>
        <dbReference type="SAM" id="MobiDB-lite"/>
    </source>
</evidence>
<feature type="compositionally biased region" description="Low complexity" evidence="3">
    <location>
        <begin position="380"/>
        <end position="405"/>
    </location>
</feature>
<evidence type="ECO:0000259" key="5">
    <source>
        <dbReference type="PROSITE" id="PS51181"/>
    </source>
</evidence>
<evidence type="ECO:0000313" key="7">
    <source>
        <dbReference type="EMBL" id="CAH0371653.1"/>
    </source>
</evidence>
<feature type="compositionally biased region" description="Pro residues" evidence="3">
    <location>
        <begin position="535"/>
        <end position="548"/>
    </location>
</feature>
<dbReference type="InterPro" id="IPR000387">
    <property type="entry name" value="Tyr_Pase_dom"/>
</dbReference>
<feature type="coiled-coil region" evidence="2">
    <location>
        <begin position="20"/>
        <end position="47"/>
    </location>
</feature>
<protein>
    <recommendedName>
        <fullName evidence="9">Phosphatidylinositol-3,4,5-trisphosphate 3-phosphatase</fullName>
    </recommendedName>
</protein>
<dbReference type="InterPro" id="IPR029023">
    <property type="entry name" value="Tensin_phosphatase"/>
</dbReference>
<dbReference type="EMBL" id="CAKKNE010000003">
    <property type="protein sequence ID" value="CAH0371653.1"/>
    <property type="molecule type" value="Genomic_DNA"/>
</dbReference>
<gene>
    <name evidence="7" type="ORF">PECAL_3P16050</name>
</gene>
<dbReference type="SMART" id="SM01326">
    <property type="entry name" value="PTEN_C2"/>
    <property type="match status" value="1"/>
</dbReference>